<evidence type="ECO:0000313" key="3">
    <source>
        <dbReference type="EMBL" id="MEQ2558535.1"/>
    </source>
</evidence>
<name>A0ABV1HGA5_9FIRM</name>
<proteinExistence type="predicted"/>
<evidence type="ECO:0000313" key="4">
    <source>
        <dbReference type="Proteomes" id="UP001454489"/>
    </source>
</evidence>
<keyword evidence="3" id="KW-0378">Hydrolase</keyword>
<feature type="domain" description="PrcB C-terminal" evidence="2">
    <location>
        <begin position="73"/>
        <end position="129"/>
    </location>
</feature>
<sequence length="139" mass="15858">MRRLKTMMCLGILLTMLMMTAGGCKVEEKDDAKVSDMKFTVISEKELPDELKKIIEEKKQKEMKLTYMSGDKLYIVRGYGVQKTGGYSIQVKDLYQAKNAVYFKSELIGPGENDVSEKVESYPYIVVSTEKTEDIVVFE</sequence>
<dbReference type="PROSITE" id="PS51257">
    <property type="entry name" value="PROKAR_LIPOPROTEIN"/>
    <property type="match status" value="1"/>
</dbReference>
<organism evidence="3 4">
    <name type="scientific">Maccoyibacter intestinihominis</name>
    <dbReference type="NCBI Taxonomy" id="3133499"/>
    <lineage>
        <taxon>Bacteria</taxon>
        <taxon>Bacillati</taxon>
        <taxon>Bacillota</taxon>
        <taxon>Clostridia</taxon>
        <taxon>Lachnospirales</taxon>
        <taxon>Lachnospiraceae</taxon>
        <taxon>Maccoyibacter</taxon>
    </lineage>
</organism>
<keyword evidence="4" id="KW-1185">Reference proteome</keyword>
<dbReference type="Pfam" id="PF14343">
    <property type="entry name" value="PrcB_C"/>
    <property type="match status" value="1"/>
</dbReference>
<dbReference type="Proteomes" id="UP001454489">
    <property type="component" value="Unassembled WGS sequence"/>
</dbReference>
<dbReference type="GO" id="GO:0006508">
    <property type="term" value="P:proteolysis"/>
    <property type="evidence" value="ECO:0007669"/>
    <property type="project" value="UniProtKB-KW"/>
</dbReference>
<dbReference type="RefSeq" id="WP_353531327.1">
    <property type="nucleotide sequence ID" value="NZ_JBBMEX010000013.1"/>
</dbReference>
<accession>A0ABV1HGA5</accession>
<keyword evidence="3" id="KW-0645">Protease</keyword>
<dbReference type="EMBL" id="JBBMEX010000013">
    <property type="protein sequence ID" value="MEQ2558535.1"/>
    <property type="molecule type" value="Genomic_DNA"/>
</dbReference>
<reference evidence="3 4" key="1">
    <citation type="submission" date="2024-03" db="EMBL/GenBank/DDBJ databases">
        <title>Human intestinal bacterial collection.</title>
        <authorList>
            <person name="Pauvert C."/>
            <person name="Hitch T.C.A."/>
            <person name="Clavel T."/>
        </authorList>
    </citation>
    <scope>NUCLEOTIDE SEQUENCE [LARGE SCALE GENOMIC DNA]</scope>
    <source>
        <strain evidence="3 4">CLA-AA-H185</strain>
    </source>
</reference>
<keyword evidence="1" id="KW-0732">Signal</keyword>
<dbReference type="InterPro" id="IPR025748">
    <property type="entry name" value="PrcB_C_dom"/>
</dbReference>
<gene>
    <name evidence="3" type="ORF">WMO43_11750</name>
</gene>
<feature type="signal peptide" evidence="1">
    <location>
        <begin position="1"/>
        <end position="21"/>
    </location>
</feature>
<dbReference type="GO" id="GO:0008233">
    <property type="term" value="F:peptidase activity"/>
    <property type="evidence" value="ECO:0007669"/>
    <property type="project" value="UniProtKB-KW"/>
</dbReference>
<evidence type="ECO:0000259" key="2">
    <source>
        <dbReference type="Pfam" id="PF14343"/>
    </source>
</evidence>
<comment type="caution">
    <text evidence="3">The sequence shown here is derived from an EMBL/GenBank/DDBJ whole genome shotgun (WGS) entry which is preliminary data.</text>
</comment>
<evidence type="ECO:0000256" key="1">
    <source>
        <dbReference type="SAM" id="SignalP"/>
    </source>
</evidence>
<protein>
    <submittedName>
        <fullName evidence="3">Protease complex subunit PrcB family protein</fullName>
    </submittedName>
</protein>
<feature type="chain" id="PRO_5046199574" evidence="1">
    <location>
        <begin position="22"/>
        <end position="139"/>
    </location>
</feature>